<proteinExistence type="inferred from homology"/>
<dbReference type="PANTHER" id="PTHR20842:SF0">
    <property type="entry name" value="ALPHA-ASPARTYL DIPEPTIDASE"/>
    <property type="match status" value="1"/>
</dbReference>
<sequence length="206" mass="22014">MHVAELLLVSRWLSAVPRFLTPLVGPGARIGFVPTASSIYDDRAWVDFDRATLREQGWQTVELDIESMTAADAQETLTTVDAVFVSGGNVFHLLAAMRRTGFADILTDYVRAGLPYVGASAGACVVGADIEPLGLLDDPAEAIGLDSTTGLCWIDEVVVPHADGIVSGRAVIDEISHRYGDRFTLRLIADDQALLVSGDARSVISS</sequence>
<evidence type="ECO:0000256" key="1">
    <source>
        <dbReference type="ARBA" id="ARBA00006534"/>
    </source>
</evidence>
<name>A0A318RN20_WILLI</name>
<dbReference type="InterPro" id="IPR029062">
    <property type="entry name" value="Class_I_gatase-like"/>
</dbReference>
<protein>
    <submittedName>
        <fullName evidence="5">Dipeptidase E</fullName>
    </submittedName>
</protein>
<dbReference type="GO" id="GO:0008236">
    <property type="term" value="F:serine-type peptidase activity"/>
    <property type="evidence" value="ECO:0007669"/>
    <property type="project" value="UniProtKB-KW"/>
</dbReference>
<dbReference type="AlphaFoldDB" id="A0A318RN20"/>
<comment type="caution">
    <text evidence="5">The sequence shown here is derived from an EMBL/GenBank/DDBJ whole genome shotgun (WGS) entry which is preliminary data.</text>
</comment>
<keyword evidence="6" id="KW-1185">Reference proteome</keyword>
<dbReference type="Proteomes" id="UP000247591">
    <property type="component" value="Unassembled WGS sequence"/>
</dbReference>
<dbReference type="GO" id="GO:0006508">
    <property type="term" value="P:proteolysis"/>
    <property type="evidence" value="ECO:0007669"/>
    <property type="project" value="UniProtKB-KW"/>
</dbReference>
<comment type="similarity">
    <text evidence="1">Belongs to the peptidase S51 family.</text>
</comment>
<dbReference type="SUPFAM" id="SSF52317">
    <property type="entry name" value="Class I glutamine amidotransferase-like"/>
    <property type="match status" value="1"/>
</dbReference>
<evidence type="ECO:0000313" key="5">
    <source>
        <dbReference type="EMBL" id="PYE15927.1"/>
    </source>
</evidence>
<evidence type="ECO:0000313" key="6">
    <source>
        <dbReference type="Proteomes" id="UP000247591"/>
    </source>
</evidence>
<evidence type="ECO:0000256" key="4">
    <source>
        <dbReference type="ARBA" id="ARBA00022825"/>
    </source>
</evidence>
<keyword evidence="2" id="KW-0645">Protease</keyword>
<accession>A0A318RN20</accession>
<gene>
    <name evidence="5" type="ORF">DFR67_109155</name>
</gene>
<dbReference type="EMBL" id="QJSP01000009">
    <property type="protein sequence ID" value="PYE15927.1"/>
    <property type="molecule type" value="Genomic_DNA"/>
</dbReference>
<organism evidence="5 6">
    <name type="scientific">Williamsia limnetica</name>
    <dbReference type="NCBI Taxonomy" id="882452"/>
    <lineage>
        <taxon>Bacteria</taxon>
        <taxon>Bacillati</taxon>
        <taxon>Actinomycetota</taxon>
        <taxon>Actinomycetes</taxon>
        <taxon>Mycobacteriales</taxon>
        <taxon>Nocardiaceae</taxon>
        <taxon>Williamsia</taxon>
    </lineage>
</organism>
<keyword evidence="3" id="KW-0378">Hydrolase</keyword>
<dbReference type="PANTHER" id="PTHR20842">
    <property type="entry name" value="PROTEASE S51 ALPHA-ASPARTYL DIPEPTIDASE"/>
    <property type="match status" value="1"/>
</dbReference>
<reference evidence="5 6" key="1">
    <citation type="submission" date="2018-06" db="EMBL/GenBank/DDBJ databases">
        <title>Genomic Encyclopedia of Type Strains, Phase IV (KMG-IV): sequencing the most valuable type-strain genomes for metagenomic binning, comparative biology and taxonomic classification.</title>
        <authorList>
            <person name="Goeker M."/>
        </authorList>
    </citation>
    <scope>NUCLEOTIDE SEQUENCE [LARGE SCALE GENOMIC DNA]</scope>
    <source>
        <strain evidence="5 6">DSM 45521</strain>
    </source>
</reference>
<dbReference type="Gene3D" id="3.40.50.880">
    <property type="match status" value="1"/>
</dbReference>
<dbReference type="InterPro" id="IPR005320">
    <property type="entry name" value="Peptidase_S51"/>
</dbReference>
<evidence type="ECO:0000256" key="2">
    <source>
        <dbReference type="ARBA" id="ARBA00022670"/>
    </source>
</evidence>
<evidence type="ECO:0000256" key="3">
    <source>
        <dbReference type="ARBA" id="ARBA00022801"/>
    </source>
</evidence>
<keyword evidence="4" id="KW-0720">Serine protease</keyword>
<dbReference type="Pfam" id="PF03575">
    <property type="entry name" value="Peptidase_S51"/>
    <property type="match status" value="1"/>
</dbReference>